<evidence type="ECO:0000256" key="2">
    <source>
        <dbReference type="SAM" id="Phobius"/>
    </source>
</evidence>
<dbReference type="Proteomes" id="UP000177325">
    <property type="component" value="Unassembled WGS sequence"/>
</dbReference>
<keyword evidence="2" id="KW-1133">Transmembrane helix</keyword>
<gene>
    <name evidence="3" type="ORF">A3G90_03450</name>
</gene>
<feature type="compositionally biased region" description="Acidic residues" evidence="1">
    <location>
        <begin position="42"/>
        <end position="65"/>
    </location>
</feature>
<protein>
    <submittedName>
        <fullName evidence="3">Uncharacterized protein</fullName>
    </submittedName>
</protein>
<evidence type="ECO:0000256" key="1">
    <source>
        <dbReference type="SAM" id="MobiDB-lite"/>
    </source>
</evidence>
<sequence length="181" mass="19068">MSDDKQEGQKTVVSFIVGLLIGGLLVWAFSGPAASAPKENDRNDDETEEVVEGEELEVTEEADEQKEEVAAPVATLPVGDGKVVVNNQAAGSVVTLTSATYPVSEGWIGVRDYQAGQLGGLLGVSRFSEAQGLVPSGVALQRATVAGKEYAVVVYTESGDRQFNLADDKQIDSVFATFTAQ</sequence>
<evidence type="ECO:0000313" key="4">
    <source>
        <dbReference type="Proteomes" id="UP000177325"/>
    </source>
</evidence>
<keyword evidence="2" id="KW-0812">Transmembrane</keyword>
<organism evidence="3 4">
    <name type="scientific">Candidatus Kaiserbacteria bacterium RIFCSPLOWO2_12_FULL_45_26</name>
    <dbReference type="NCBI Taxonomy" id="1798525"/>
    <lineage>
        <taxon>Bacteria</taxon>
        <taxon>Candidatus Kaiseribacteriota</taxon>
    </lineage>
</organism>
<accession>A0A1F6FGV2</accession>
<name>A0A1F6FGV2_9BACT</name>
<proteinExistence type="predicted"/>
<feature type="region of interest" description="Disordered" evidence="1">
    <location>
        <begin position="33"/>
        <end position="65"/>
    </location>
</feature>
<evidence type="ECO:0000313" key="3">
    <source>
        <dbReference type="EMBL" id="OGG85090.1"/>
    </source>
</evidence>
<comment type="caution">
    <text evidence="3">The sequence shown here is derived from an EMBL/GenBank/DDBJ whole genome shotgun (WGS) entry which is preliminary data.</text>
</comment>
<dbReference type="AlphaFoldDB" id="A0A1F6FGV2"/>
<feature type="transmembrane region" description="Helical" evidence="2">
    <location>
        <begin position="12"/>
        <end position="30"/>
    </location>
</feature>
<reference evidence="3 4" key="1">
    <citation type="journal article" date="2016" name="Nat. Commun.">
        <title>Thousands of microbial genomes shed light on interconnected biogeochemical processes in an aquifer system.</title>
        <authorList>
            <person name="Anantharaman K."/>
            <person name="Brown C.T."/>
            <person name="Hug L.A."/>
            <person name="Sharon I."/>
            <person name="Castelle C.J."/>
            <person name="Probst A.J."/>
            <person name="Thomas B.C."/>
            <person name="Singh A."/>
            <person name="Wilkins M.J."/>
            <person name="Karaoz U."/>
            <person name="Brodie E.L."/>
            <person name="Williams K.H."/>
            <person name="Hubbard S.S."/>
            <person name="Banfield J.F."/>
        </authorList>
    </citation>
    <scope>NUCLEOTIDE SEQUENCE [LARGE SCALE GENOMIC DNA]</scope>
</reference>
<keyword evidence="2" id="KW-0472">Membrane</keyword>
<dbReference type="EMBL" id="MFMM01000001">
    <property type="protein sequence ID" value="OGG85090.1"/>
    <property type="molecule type" value="Genomic_DNA"/>
</dbReference>
<dbReference type="STRING" id="1798525.A3G90_03450"/>